<dbReference type="Proteomes" id="UP000078486">
    <property type="component" value="Unassembled WGS sequence"/>
</dbReference>
<dbReference type="Gene3D" id="1.20.1090.10">
    <property type="entry name" value="Dehydroquinate synthase-like - alpha domain"/>
    <property type="match status" value="1"/>
</dbReference>
<evidence type="ECO:0000256" key="2">
    <source>
        <dbReference type="ARBA" id="ARBA00022516"/>
    </source>
</evidence>
<keyword evidence="9" id="KW-1208">Phospholipid metabolism</keyword>
<dbReference type="GO" id="GO:0008654">
    <property type="term" value="P:phospholipid biosynthetic process"/>
    <property type="evidence" value="ECO:0007669"/>
    <property type="project" value="UniProtKB-KW"/>
</dbReference>
<keyword evidence="5" id="KW-0560">Oxidoreductase</keyword>
<reference evidence="10 11" key="1">
    <citation type="submission" date="2016-01" db="EMBL/GenBank/DDBJ databases">
        <title>High potential of lignocellulose degradation of a new Verrucomicrobia species.</title>
        <authorList>
            <person name="Wang Y."/>
            <person name="Shi Y."/>
            <person name="Qiu Z."/>
            <person name="Liu S."/>
            <person name="Yang H."/>
        </authorList>
    </citation>
    <scope>NUCLEOTIDE SEQUENCE [LARGE SCALE GENOMIC DNA]</scope>
    <source>
        <strain evidence="10 11">TSB47</strain>
    </source>
</reference>
<dbReference type="PANTHER" id="PTHR43616:SF5">
    <property type="entry name" value="GLYCEROL DEHYDROGENASE 1"/>
    <property type="match status" value="1"/>
</dbReference>
<dbReference type="CDD" id="cd08175">
    <property type="entry name" value="G1PDH"/>
    <property type="match status" value="1"/>
</dbReference>
<dbReference type="OrthoDB" id="9763580at2"/>
<keyword evidence="8" id="KW-0594">Phospholipid biosynthesis</keyword>
<dbReference type="AlphaFoldDB" id="A0A178IJD6"/>
<evidence type="ECO:0000313" key="10">
    <source>
        <dbReference type="EMBL" id="OAM89992.1"/>
    </source>
</evidence>
<evidence type="ECO:0000256" key="8">
    <source>
        <dbReference type="ARBA" id="ARBA00023209"/>
    </source>
</evidence>
<accession>A0A178IJD6</accession>
<organism evidence="10 11">
    <name type="scientific">Termitidicoccus mucosus</name>
    <dbReference type="NCBI Taxonomy" id="1184151"/>
    <lineage>
        <taxon>Bacteria</taxon>
        <taxon>Pseudomonadati</taxon>
        <taxon>Verrucomicrobiota</taxon>
        <taxon>Opitutia</taxon>
        <taxon>Opitutales</taxon>
        <taxon>Opitutaceae</taxon>
        <taxon>Termitidicoccus</taxon>
    </lineage>
</organism>
<protein>
    <submittedName>
        <fullName evidence="10">3-dehydroquinate synthase</fullName>
    </submittedName>
</protein>
<dbReference type="GO" id="GO:0016614">
    <property type="term" value="F:oxidoreductase activity, acting on CH-OH group of donors"/>
    <property type="evidence" value="ECO:0007669"/>
    <property type="project" value="InterPro"/>
</dbReference>
<dbReference type="InterPro" id="IPR016205">
    <property type="entry name" value="Glycerol_DH"/>
</dbReference>
<keyword evidence="11" id="KW-1185">Reference proteome</keyword>
<dbReference type="SUPFAM" id="SSF56796">
    <property type="entry name" value="Dehydroquinate synthase-like"/>
    <property type="match status" value="1"/>
</dbReference>
<evidence type="ECO:0000256" key="9">
    <source>
        <dbReference type="ARBA" id="ARBA00023264"/>
    </source>
</evidence>
<evidence type="ECO:0000313" key="11">
    <source>
        <dbReference type="Proteomes" id="UP000078486"/>
    </source>
</evidence>
<evidence type="ECO:0000256" key="1">
    <source>
        <dbReference type="ARBA" id="ARBA00022490"/>
    </source>
</evidence>
<comment type="caution">
    <text evidence="10">The sequence shown here is derived from an EMBL/GenBank/DDBJ whole genome shotgun (WGS) entry which is preliminary data.</text>
</comment>
<keyword evidence="7" id="KW-0443">Lipid metabolism</keyword>
<keyword evidence="4" id="KW-0521">NADP</keyword>
<dbReference type="EMBL" id="LRRQ01000076">
    <property type="protein sequence ID" value="OAM89992.1"/>
    <property type="molecule type" value="Genomic_DNA"/>
</dbReference>
<evidence type="ECO:0000256" key="4">
    <source>
        <dbReference type="ARBA" id="ARBA00022857"/>
    </source>
</evidence>
<dbReference type="PANTHER" id="PTHR43616">
    <property type="entry name" value="GLYCEROL DEHYDROGENASE"/>
    <property type="match status" value="1"/>
</dbReference>
<sequence length="449" mass="48506">MNTPTSPSVSLLLSEALQKATQTRRLEIGKNALRETANILFSEHSRQPAILVADETTMKIAGEKVRSSLGQNGIRVSTGIIFPADGLYAEYGFVEKLEDVFKHTPGIPIAIGSGTINDLTKLAAHKAGREYMCVATAASMDGYTAFGASITRKGSKQTFMCPAPFAVVADMDVIPAAPQPLTASGYADLLAKVTSGADWMLADALGIEAIDPVAWRLVQDTLPSALSRPEAVRNGNADAIQRLTEGLLMSGFAMQYIQSSRAASGAEHQFSHLWDMQHHTHDGKAPSHGFKVGVATVASGALYDYILRQPLDDLNIDELVARAKSPGDIGTEIINAFADVDMAEKAVEESRAKLPDRGQLRERLALARRQWPALSGRLRRQLGVAGDIATQLELAGAPCRPEQIGISRERLRASFKMACYIRRRYTILDFATETGLLDGALDHMFGNTS</sequence>
<name>A0A178IJD6_9BACT</name>
<gene>
    <name evidence="10" type="ORF">AW736_10645</name>
</gene>
<evidence type="ECO:0000256" key="6">
    <source>
        <dbReference type="ARBA" id="ARBA00023027"/>
    </source>
</evidence>
<evidence type="ECO:0000256" key="7">
    <source>
        <dbReference type="ARBA" id="ARBA00023098"/>
    </source>
</evidence>
<dbReference type="RefSeq" id="WP_068771087.1">
    <property type="nucleotide sequence ID" value="NZ_CP109796.1"/>
</dbReference>
<keyword evidence="3" id="KW-0479">Metal-binding</keyword>
<keyword evidence="6" id="KW-0520">NAD</keyword>
<dbReference type="Gene3D" id="3.40.50.1970">
    <property type="match status" value="1"/>
</dbReference>
<dbReference type="GO" id="GO:0046872">
    <property type="term" value="F:metal ion binding"/>
    <property type="evidence" value="ECO:0007669"/>
    <property type="project" value="UniProtKB-KW"/>
</dbReference>
<dbReference type="Pfam" id="PF13685">
    <property type="entry name" value="Fe-ADH_2"/>
    <property type="match status" value="1"/>
</dbReference>
<proteinExistence type="predicted"/>
<evidence type="ECO:0000256" key="3">
    <source>
        <dbReference type="ARBA" id="ARBA00022723"/>
    </source>
</evidence>
<keyword evidence="2" id="KW-0444">Lipid biosynthesis</keyword>
<keyword evidence="1" id="KW-0963">Cytoplasm</keyword>
<dbReference type="STRING" id="1184151.AW736_10645"/>
<dbReference type="InterPro" id="IPR032837">
    <property type="entry name" value="G1PDH"/>
</dbReference>
<evidence type="ECO:0000256" key="5">
    <source>
        <dbReference type="ARBA" id="ARBA00023002"/>
    </source>
</evidence>